<keyword evidence="2" id="KW-1185">Reference proteome</keyword>
<reference evidence="1 2" key="1">
    <citation type="journal article" date="2024" name="Proc. Natl. Acad. Sci. U.S.A.">
        <title>The evolutionary genomics of adaptation to stress in wild rhizobium bacteria.</title>
        <authorList>
            <person name="Kehlet-Delgado H."/>
            <person name="Montoya A.P."/>
            <person name="Jensen K.T."/>
            <person name="Wendlandt C.E."/>
            <person name="Dexheimer C."/>
            <person name="Roberts M."/>
            <person name="Torres Martinez L."/>
            <person name="Friesen M.L."/>
            <person name="Griffitts J.S."/>
            <person name="Porter S.S."/>
        </authorList>
    </citation>
    <scope>NUCLEOTIDE SEQUENCE [LARGE SCALE GENOMIC DNA]</scope>
    <source>
        <strain evidence="1 2">M0468</strain>
    </source>
</reference>
<dbReference type="EC" id="2.7.10.2" evidence="1"/>
<comment type="caution">
    <text evidence="1">The sequence shown here is derived from an EMBL/GenBank/DDBJ whole genome shotgun (WGS) entry which is preliminary data.</text>
</comment>
<evidence type="ECO:0000313" key="2">
    <source>
        <dbReference type="Proteomes" id="UP001480082"/>
    </source>
</evidence>
<organism evidence="1 2">
    <name type="scientific">Mesorhizobium australicum</name>
    <dbReference type="NCBI Taxonomy" id="536018"/>
    <lineage>
        <taxon>Bacteria</taxon>
        <taxon>Pseudomonadati</taxon>
        <taxon>Pseudomonadota</taxon>
        <taxon>Alphaproteobacteria</taxon>
        <taxon>Hyphomicrobiales</taxon>
        <taxon>Phyllobacteriaceae</taxon>
        <taxon>Mesorhizobium</taxon>
    </lineage>
</organism>
<keyword evidence="1" id="KW-0808">Transferase</keyword>
<evidence type="ECO:0000313" key="1">
    <source>
        <dbReference type="EMBL" id="MER9286895.1"/>
    </source>
</evidence>
<accession>A0ACC6T4P5</accession>
<gene>
    <name evidence="1" type="ORF">NKI81_23535</name>
</gene>
<protein>
    <submittedName>
        <fullName evidence="1">Polysaccharide biosynthesis tyrosine autokinase</fullName>
        <ecNumber evidence="1">2.7.10.2</ecNumber>
    </submittedName>
</protein>
<dbReference type="Proteomes" id="UP001480082">
    <property type="component" value="Unassembled WGS sequence"/>
</dbReference>
<proteinExistence type="predicted"/>
<sequence length="793" mass="87145">MLDRNRQPQIAGSGHGQGLSADLYYDAAQNYSPYGRDYAAQHEGFNPLRLLFYVIQYRWLIVMTAVAGLVAGVIVTMMQTPKYQATTQLEVLVPSAKVFQDIEVVSENSDVRAFLTAREKLKSRALAQRVVFQLGLAEKPDFLFPTPSFSIGNIFYRAFGISKSPSIQEKTPEEREGMAIKRVLDDLTVNLVTNTSLLSITFVDQKPKYASDVANQVAQSFIDQRLDQTSETSDLARQFIQEQVLQVKQKLQKSEEELVAYAKDAGITVTGGDKSLIGSNIEALNTALATAIQERLDAGRMVGQIDKGRGASLGPVLESEGLQKLSEKLADLTSQYQQKLGVLKPGFPEMQQLQSQIKELQRLYNNGVLAITDSLRLKFQEAQNKEADLKAKLTELEKQQIVFNDKNIKYTILKREVDSNRSQYDGLIAKLNEVGVSSELKTQSAAIVDFATRPLSPYSPRLSINLAISLALFMALSASIIYIVELLNNTFTNPEQIEKELGLAMLGILPLVDDRELIASIADQKSGLSEAYRSLRTSLQFSGAQGAPRSLLVTSSEPSEGKSTTSFKLSQDFAALGAKILLVDGDLRKPNLHRLFGLDNAIGLSNLLTNTVRKEDLTGIFRATKYPNVTVLTSGTIPPNPADLLSSPKMALIITNLGKRFDLVIIDAPPVVGLSDAPILGRLAEGTLMVISTNQVTRKSAKTALKRLRAAGANVIGAAMSKFQVNKFDYNYAYKYMNYQYYEYGTNTPKIEGKVDGGAADQPAHAKSPAFRRLVRRLRSGVDSVVDRAKSSS</sequence>
<name>A0ACC6T4P5_9HYPH</name>
<dbReference type="EMBL" id="JAMYRI010000015">
    <property type="protein sequence ID" value="MER9286895.1"/>
    <property type="molecule type" value="Genomic_DNA"/>
</dbReference>